<protein>
    <submittedName>
        <fullName evidence="8">Transcription factor bHLH62-like</fullName>
    </submittedName>
</protein>
<dbReference type="OrthoDB" id="1095591at2759"/>
<comment type="subcellular location">
    <subcellularLocation>
        <location evidence="1">Nucleus</location>
    </subcellularLocation>
</comment>
<feature type="compositionally biased region" description="Polar residues" evidence="6">
    <location>
        <begin position="259"/>
        <end position="270"/>
    </location>
</feature>
<dbReference type="InterPro" id="IPR011598">
    <property type="entry name" value="bHLH_dom"/>
</dbReference>
<dbReference type="SUPFAM" id="SSF47459">
    <property type="entry name" value="HLH, helix-loop-helix DNA-binding domain"/>
    <property type="match status" value="1"/>
</dbReference>
<gene>
    <name evidence="8" type="ORF">EPI10_013136</name>
</gene>
<reference evidence="9" key="1">
    <citation type="journal article" date="2019" name="Plant Biotechnol. J.">
        <title>Genome sequencing of the Australian wild diploid species Gossypium australe highlights disease resistance and delayed gland morphogenesis.</title>
        <authorList>
            <person name="Cai Y."/>
            <person name="Cai X."/>
            <person name="Wang Q."/>
            <person name="Wang P."/>
            <person name="Zhang Y."/>
            <person name="Cai C."/>
            <person name="Xu Y."/>
            <person name="Wang K."/>
            <person name="Zhou Z."/>
            <person name="Wang C."/>
            <person name="Geng S."/>
            <person name="Li B."/>
            <person name="Dong Q."/>
            <person name="Hou Y."/>
            <person name="Wang H."/>
            <person name="Ai P."/>
            <person name="Liu Z."/>
            <person name="Yi F."/>
            <person name="Sun M."/>
            <person name="An G."/>
            <person name="Cheng J."/>
            <person name="Zhang Y."/>
            <person name="Shi Q."/>
            <person name="Xie Y."/>
            <person name="Shi X."/>
            <person name="Chang Y."/>
            <person name="Huang F."/>
            <person name="Chen Y."/>
            <person name="Hong S."/>
            <person name="Mi L."/>
            <person name="Sun Q."/>
            <person name="Zhang L."/>
            <person name="Zhou B."/>
            <person name="Peng R."/>
            <person name="Zhang X."/>
            <person name="Liu F."/>
        </authorList>
    </citation>
    <scope>NUCLEOTIDE SEQUENCE [LARGE SCALE GENOMIC DNA]</scope>
    <source>
        <strain evidence="9">cv. PA1801</strain>
    </source>
</reference>
<dbReference type="PANTHER" id="PTHR12565">
    <property type="entry name" value="STEROL REGULATORY ELEMENT-BINDING PROTEIN"/>
    <property type="match status" value="1"/>
</dbReference>
<dbReference type="FunFam" id="4.10.280.10:FF:000002">
    <property type="entry name" value="Basic helix-loop-helix transcription factor"/>
    <property type="match status" value="1"/>
</dbReference>
<keyword evidence="4" id="KW-0804">Transcription</keyword>
<keyword evidence="9" id="KW-1185">Reference proteome</keyword>
<dbReference type="GO" id="GO:0003677">
    <property type="term" value="F:DNA binding"/>
    <property type="evidence" value="ECO:0007669"/>
    <property type="project" value="UniProtKB-KW"/>
</dbReference>
<feature type="compositionally biased region" description="Basic and acidic residues" evidence="6">
    <location>
        <begin position="293"/>
        <end position="314"/>
    </location>
</feature>
<evidence type="ECO:0000256" key="6">
    <source>
        <dbReference type="SAM" id="MobiDB-lite"/>
    </source>
</evidence>
<evidence type="ECO:0000313" key="8">
    <source>
        <dbReference type="EMBL" id="KAA3458530.1"/>
    </source>
</evidence>
<dbReference type="GO" id="GO:0005634">
    <property type="term" value="C:nucleus"/>
    <property type="evidence" value="ECO:0007669"/>
    <property type="project" value="UniProtKB-SubCell"/>
</dbReference>
<keyword evidence="2" id="KW-0805">Transcription regulation</keyword>
<accession>A0A5B6UKC9</accession>
<dbReference type="InterPro" id="IPR024097">
    <property type="entry name" value="bHLH_ZIP_TF"/>
</dbReference>
<dbReference type="GO" id="GO:0003700">
    <property type="term" value="F:DNA-binding transcription factor activity"/>
    <property type="evidence" value="ECO:0007669"/>
    <property type="project" value="TreeGrafter"/>
</dbReference>
<dbReference type="InterPro" id="IPR036638">
    <property type="entry name" value="HLH_DNA-bd_sf"/>
</dbReference>
<proteinExistence type="predicted"/>
<sequence>MENQFFLGAQGPPLDFGQSLSSPLSTAWQALSSPMEIQATELNSTDYGLQFESALSSMVSSPVASNSNLSNESFMIRELIGKLGSIGGNSGEISPQPLVANSTNTSCYSTPLNSPPKLSLPLNTLVKEKLPSLGKSMRMNSSVADFSADPGFAERAAKFSCFGSRSFNGRTSQLGLNDTSSPSPSLSPYRSNPLSSNPKIPRVSSSPSLNAMVIEPLQDRSELSHSQEESSITNGDPSLKPSKGTNSRKRKTVPKAKTNEISTSPSTNAPKGTESNEKRCKSTESNGNQNDSIKTEDDAKGNTKPPEPPKDYIHVRARRGQATDSHSLAERVRREKISERMKLLQNIVPGCNKVTGKALMLDEIINYVQSLQRQVEFLSMKLASVNTRLDFNMDSLMPKEMFQSNNSLAHQIFPLDSSATAIFEQQNPALHHHHANMSNGTMSQCLVGPLDTLIHPNLNTHLPQIHHFAQSMPQYPTICEGDLQTIVEMGLGQNQSREMALQSEFQCKQKKFKNVQIKYPR</sequence>
<dbReference type="EMBL" id="SMMG02000010">
    <property type="protein sequence ID" value="KAA3458530.1"/>
    <property type="molecule type" value="Genomic_DNA"/>
</dbReference>
<evidence type="ECO:0000256" key="1">
    <source>
        <dbReference type="ARBA" id="ARBA00004123"/>
    </source>
</evidence>
<feature type="region of interest" description="Disordered" evidence="6">
    <location>
        <begin position="170"/>
        <end position="329"/>
    </location>
</feature>
<keyword evidence="3" id="KW-0238">DNA-binding</keyword>
<dbReference type="GO" id="GO:0046983">
    <property type="term" value="F:protein dimerization activity"/>
    <property type="evidence" value="ECO:0007669"/>
    <property type="project" value="InterPro"/>
</dbReference>
<dbReference type="Proteomes" id="UP000325315">
    <property type="component" value="Unassembled WGS sequence"/>
</dbReference>
<evidence type="ECO:0000256" key="3">
    <source>
        <dbReference type="ARBA" id="ARBA00023125"/>
    </source>
</evidence>
<feature type="domain" description="BHLH" evidence="7">
    <location>
        <begin position="321"/>
        <end position="371"/>
    </location>
</feature>
<dbReference type="Gene3D" id="4.10.280.10">
    <property type="entry name" value="Helix-loop-helix DNA-binding domain"/>
    <property type="match status" value="1"/>
</dbReference>
<organism evidence="8 9">
    <name type="scientific">Gossypium australe</name>
    <dbReference type="NCBI Taxonomy" id="47621"/>
    <lineage>
        <taxon>Eukaryota</taxon>
        <taxon>Viridiplantae</taxon>
        <taxon>Streptophyta</taxon>
        <taxon>Embryophyta</taxon>
        <taxon>Tracheophyta</taxon>
        <taxon>Spermatophyta</taxon>
        <taxon>Magnoliopsida</taxon>
        <taxon>eudicotyledons</taxon>
        <taxon>Gunneridae</taxon>
        <taxon>Pentapetalae</taxon>
        <taxon>rosids</taxon>
        <taxon>malvids</taxon>
        <taxon>Malvales</taxon>
        <taxon>Malvaceae</taxon>
        <taxon>Malvoideae</taxon>
        <taxon>Gossypium</taxon>
    </lineage>
</organism>
<feature type="compositionally biased region" description="Polar residues" evidence="6">
    <location>
        <begin position="283"/>
        <end position="292"/>
    </location>
</feature>
<comment type="caution">
    <text evidence="8">The sequence shown here is derived from an EMBL/GenBank/DDBJ whole genome shotgun (WGS) entry which is preliminary data.</text>
</comment>
<name>A0A5B6UKC9_9ROSI</name>
<evidence type="ECO:0000256" key="4">
    <source>
        <dbReference type="ARBA" id="ARBA00023163"/>
    </source>
</evidence>
<dbReference type="CDD" id="cd18919">
    <property type="entry name" value="bHLH_AtBPE_like"/>
    <property type="match status" value="1"/>
</dbReference>
<dbReference type="Pfam" id="PF00010">
    <property type="entry name" value="HLH"/>
    <property type="match status" value="1"/>
</dbReference>
<dbReference type="PROSITE" id="PS50888">
    <property type="entry name" value="BHLH"/>
    <property type="match status" value="1"/>
</dbReference>
<feature type="compositionally biased region" description="Polar residues" evidence="6">
    <location>
        <begin position="170"/>
        <end position="179"/>
    </location>
</feature>
<feature type="compositionally biased region" description="Low complexity" evidence="6">
    <location>
        <begin position="180"/>
        <end position="198"/>
    </location>
</feature>
<dbReference type="PANTHER" id="PTHR12565:SF457">
    <property type="entry name" value="TRANSCRIPTION FACTOR BHLH62-LIKE"/>
    <property type="match status" value="1"/>
</dbReference>
<keyword evidence="5" id="KW-0539">Nucleus</keyword>
<dbReference type="SMART" id="SM00353">
    <property type="entry name" value="HLH"/>
    <property type="match status" value="1"/>
</dbReference>
<dbReference type="AlphaFoldDB" id="A0A5B6UKC9"/>
<evidence type="ECO:0000256" key="2">
    <source>
        <dbReference type="ARBA" id="ARBA00023015"/>
    </source>
</evidence>
<feature type="compositionally biased region" description="Basic and acidic residues" evidence="6">
    <location>
        <begin position="217"/>
        <end position="228"/>
    </location>
</feature>
<evidence type="ECO:0000259" key="7">
    <source>
        <dbReference type="PROSITE" id="PS50888"/>
    </source>
</evidence>
<evidence type="ECO:0000313" key="9">
    <source>
        <dbReference type="Proteomes" id="UP000325315"/>
    </source>
</evidence>
<evidence type="ECO:0000256" key="5">
    <source>
        <dbReference type="ARBA" id="ARBA00023242"/>
    </source>
</evidence>